<comment type="caution">
    <text evidence="6">The sequence shown here is derived from an EMBL/GenBank/DDBJ whole genome shotgun (WGS) entry which is preliminary data.</text>
</comment>
<dbReference type="InterPro" id="IPR023187">
    <property type="entry name" value="Tscrpt_reg_MarR-type_CS"/>
</dbReference>
<evidence type="ECO:0000313" key="7">
    <source>
        <dbReference type="Proteomes" id="UP000248887"/>
    </source>
</evidence>
<evidence type="ECO:0000256" key="4">
    <source>
        <dbReference type="SAM" id="MobiDB-lite"/>
    </source>
</evidence>
<evidence type="ECO:0000256" key="1">
    <source>
        <dbReference type="ARBA" id="ARBA00023015"/>
    </source>
</evidence>
<feature type="compositionally biased region" description="Polar residues" evidence="4">
    <location>
        <begin position="1"/>
        <end position="12"/>
    </location>
</feature>
<evidence type="ECO:0000256" key="3">
    <source>
        <dbReference type="ARBA" id="ARBA00023163"/>
    </source>
</evidence>
<dbReference type="GO" id="GO:0003677">
    <property type="term" value="F:DNA binding"/>
    <property type="evidence" value="ECO:0007669"/>
    <property type="project" value="UniProtKB-KW"/>
</dbReference>
<organism evidence="6 7">
    <name type="scientific">Ancylobacter novellus</name>
    <name type="common">Thiobacillus novellus</name>
    <dbReference type="NCBI Taxonomy" id="921"/>
    <lineage>
        <taxon>Bacteria</taxon>
        <taxon>Pseudomonadati</taxon>
        <taxon>Pseudomonadota</taxon>
        <taxon>Alphaproteobacteria</taxon>
        <taxon>Hyphomicrobiales</taxon>
        <taxon>Xanthobacteraceae</taxon>
        <taxon>Ancylobacter</taxon>
    </lineage>
</organism>
<evidence type="ECO:0000313" key="6">
    <source>
        <dbReference type="EMBL" id="PZQ84580.1"/>
    </source>
</evidence>
<dbReference type="InterPro" id="IPR036388">
    <property type="entry name" value="WH-like_DNA-bd_sf"/>
</dbReference>
<feature type="domain" description="HTH marR-type" evidence="5">
    <location>
        <begin position="29"/>
        <end position="164"/>
    </location>
</feature>
<dbReference type="InterPro" id="IPR000835">
    <property type="entry name" value="HTH_MarR-typ"/>
</dbReference>
<evidence type="ECO:0000259" key="5">
    <source>
        <dbReference type="PROSITE" id="PS50995"/>
    </source>
</evidence>
<gene>
    <name evidence="6" type="ORF">DI549_04240</name>
</gene>
<dbReference type="PROSITE" id="PS50995">
    <property type="entry name" value="HTH_MARR_2"/>
    <property type="match status" value="1"/>
</dbReference>
<dbReference type="Proteomes" id="UP000248887">
    <property type="component" value="Unassembled WGS sequence"/>
</dbReference>
<keyword evidence="1" id="KW-0805">Transcription regulation</keyword>
<dbReference type="Gene3D" id="1.10.10.10">
    <property type="entry name" value="Winged helix-like DNA-binding domain superfamily/Winged helix DNA-binding domain"/>
    <property type="match status" value="1"/>
</dbReference>
<keyword evidence="2" id="KW-0238">DNA-binding</keyword>
<feature type="compositionally biased region" description="Low complexity" evidence="4">
    <location>
        <begin position="187"/>
        <end position="199"/>
    </location>
</feature>
<dbReference type="EMBL" id="QFQD01000008">
    <property type="protein sequence ID" value="PZQ84580.1"/>
    <property type="molecule type" value="Genomic_DNA"/>
</dbReference>
<dbReference type="Pfam" id="PF12802">
    <property type="entry name" value="MarR_2"/>
    <property type="match status" value="1"/>
</dbReference>
<feature type="region of interest" description="Disordered" evidence="4">
    <location>
        <begin position="180"/>
        <end position="212"/>
    </location>
</feature>
<sequence>MADINVSLQSRPSKGEPVAPGRPAGVGDGESLVDLIELFFFAYRNFVSDPDEILQGIGFGRAHHRVLHFVYRHPGMRVTDLLDILRITKQSLGRVLRELVDQGFIDSRAGASDRRQRLLHLTPKGEALAQEFVAIQSRRIRRALDECGADSRDQGRRFLVAMIDPEDRGAVEKLIARADQAAESRAGKSAPAKGGPAKDAGTRNAPSTRPAG</sequence>
<dbReference type="PANTHER" id="PTHR33164">
    <property type="entry name" value="TRANSCRIPTIONAL REGULATOR, MARR FAMILY"/>
    <property type="match status" value="1"/>
</dbReference>
<dbReference type="SUPFAM" id="SSF46785">
    <property type="entry name" value="Winged helix' DNA-binding domain"/>
    <property type="match status" value="1"/>
</dbReference>
<dbReference type="GO" id="GO:0006950">
    <property type="term" value="P:response to stress"/>
    <property type="evidence" value="ECO:0007669"/>
    <property type="project" value="TreeGrafter"/>
</dbReference>
<accession>A0A2W5TE57</accession>
<dbReference type="InterPro" id="IPR036390">
    <property type="entry name" value="WH_DNA-bd_sf"/>
</dbReference>
<dbReference type="PRINTS" id="PR00598">
    <property type="entry name" value="HTHMARR"/>
</dbReference>
<protein>
    <submittedName>
        <fullName evidence="6">MarR family transcriptional regulator</fullName>
    </submittedName>
</protein>
<dbReference type="PANTHER" id="PTHR33164:SF44">
    <property type="entry name" value="TRANSCRIPTIONAL REGULATORY PROTEIN"/>
    <property type="match status" value="1"/>
</dbReference>
<proteinExistence type="predicted"/>
<name>A0A2W5TE57_ANCNO</name>
<keyword evidence="3" id="KW-0804">Transcription</keyword>
<dbReference type="AlphaFoldDB" id="A0A2W5TE57"/>
<dbReference type="SMART" id="SM00347">
    <property type="entry name" value="HTH_MARR"/>
    <property type="match status" value="1"/>
</dbReference>
<reference evidence="6 7" key="1">
    <citation type="submission" date="2017-08" db="EMBL/GenBank/DDBJ databases">
        <title>Infants hospitalized years apart are colonized by the same room-sourced microbial strains.</title>
        <authorList>
            <person name="Brooks B."/>
            <person name="Olm M.R."/>
            <person name="Firek B.A."/>
            <person name="Baker R."/>
            <person name="Thomas B.C."/>
            <person name="Morowitz M.J."/>
            <person name="Banfield J.F."/>
        </authorList>
    </citation>
    <scope>NUCLEOTIDE SEQUENCE [LARGE SCALE GENOMIC DNA]</scope>
    <source>
        <strain evidence="6">S2_005_001_R2_27</strain>
    </source>
</reference>
<dbReference type="InterPro" id="IPR039422">
    <property type="entry name" value="MarR/SlyA-like"/>
</dbReference>
<dbReference type="GO" id="GO:0003700">
    <property type="term" value="F:DNA-binding transcription factor activity"/>
    <property type="evidence" value="ECO:0007669"/>
    <property type="project" value="InterPro"/>
</dbReference>
<dbReference type="PROSITE" id="PS01117">
    <property type="entry name" value="HTH_MARR_1"/>
    <property type="match status" value="1"/>
</dbReference>
<feature type="region of interest" description="Disordered" evidence="4">
    <location>
        <begin position="1"/>
        <end position="25"/>
    </location>
</feature>
<evidence type="ECO:0000256" key="2">
    <source>
        <dbReference type="ARBA" id="ARBA00023125"/>
    </source>
</evidence>